<evidence type="ECO:0000313" key="1">
    <source>
        <dbReference type="EMBL" id="KKK68532.1"/>
    </source>
</evidence>
<accession>A0A0F8XHB3</accession>
<reference evidence="1" key="1">
    <citation type="journal article" date="2015" name="Nature">
        <title>Complex archaea that bridge the gap between prokaryotes and eukaryotes.</title>
        <authorList>
            <person name="Spang A."/>
            <person name="Saw J.H."/>
            <person name="Jorgensen S.L."/>
            <person name="Zaremba-Niedzwiedzka K."/>
            <person name="Martijn J."/>
            <person name="Lind A.E."/>
            <person name="van Eijk R."/>
            <person name="Schleper C."/>
            <person name="Guy L."/>
            <person name="Ettema T.J."/>
        </authorList>
    </citation>
    <scope>NUCLEOTIDE SEQUENCE</scope>
</reference>
<comment type="caution">
    <text evidence="1">The sequence shown here is derived from an EMBL/GenBank/DDBJ whole genome shotgun (WGS) entry which is preliminary data.</text>
</comment>
<dbReference type="EMBL" id="LAZR01059089">
    <property type="protein sequence ID" value="KKK68532.1"/>
    <property type="molecule type" value="Genomic_DNA"/>
</dbReference>
<organism evidence="1">
    <name type="scientific">marine sediment metagenome</name>
    <dbReference type="NCBI Taxonomy" id="412755"/>
    <lineage>
        <taxon>unclassified sequences</taxon>
        <taxon>metagenomes</taxon>
        <taxon>ecological metagenomes</taxon>
    </lineage>
</organism>
<dbReference type="AlphaFoldDB" id="A0A0F8XHB3"/>
<gene>
    <name evidence="1" type="ORF">LCGC14_2943100</name>
</gene>
<proteinExistence type="predicted"/>
<sequence>MRRIVILTVLLIVAALLIPEAMVANPTLIAEFAPGKNWNDVIVPNGADLDGTGDYVSTLDAAAHDIVGDIEVRGRHTPTDNTPGAPMVLGAKWNTVSDERSWKATLETDGKIQVEHSTDGTAGNTVTQKSTVPVGFTDGVTWWWAFVIDVSTGLMTAYWHANPNVPPAALADWDTSTTVAGSATSIYAGTALVTVGADAEGN</sequence>
<protein>
    <submittedName>
        <fullName evidence="1">Uncharacterized protein</fullName>
    </submittedName>
</protein>
<feature type="non-terminal residue" evidence="1">
    <location>
        <position position="202"/>
    </location>
</feature>
<name>A0A0F8XHB3_9ZZZZ</name>